<organism evidence="14 15">
    <name type="scientific">Necator americanus</name>
    <name type="common">Human hookworm</name>
    <dbReference type="NCBI Taxonomy" id="51031"/>
    <lineage>
        <taxon>Eukaryota</taxon>
        <taxon>Metazoa</taxon>
        <taxon>Ecdysozoa</taxon>
        <taxon>Nematoda</taxon>
        <taxon>Chromadorea</taxon>
        <taxon>Rhabditida</taxon>
        <taxon>Rhabditina</taxon>
        <taxon>Rhabditomorpha</taxon>
        <taxon>Strongyloidea</taxon>
        <taxon>Ancylostomatidae</taxon>
        <taxon>Bunostominae</taxon>
        <taxon>Necator</taxon>
    </lineage>
</organism>
<dbReference type="Gene3D" id="2.60.40.1510">
    <property type="entry name" value="ntegrin, alpha v. Chain A, domain 3"/>
    <property type="match status" value="1"/>
</dbReference>
<keyword evidence="7" id="KW-1133">Transmembrane helix</keyword>
<protein>
    <recommendedName>
        <fullName evidence="13">Integrin beta subunit VWA domain-containing protein</fullName>
    </recommendedName>
</protein>
<dbReference type="PANTHER" id="PTHR10082">
    <property type="entry name" value="INTEGRIN BETA SUBUNIT"/>
    <property type="match status" value="1"/>
</dbReference>
<comment type="caution">
    <text evidence="14">The sequence shown here is derived from an EMBL/GenBank/DDBJ whole genome shotgun (WGS) entry which is preliminary data.</text>
</comment>
<gene>
    <name evidence="14" type="primary">Necator_chrX.g26177</name>
    <name evidence="14" type="ORF">RB195_026011</name>
</gene>
<comment type="similarity">
    <text evidence="2">Belongs to the integrin beta chain family.</text>
</comment>
<evidence type="ECO:0000256" key="6">
    <source>
        <dbReference type="ARBA" id="ARBA00022737"/>
    </source>
</evidence>
<evidence type="ECO:0000256" key="12">
    <source>
        <dbReference type="SAM" id="SignalP"/>
    </source>
</evidence>
<evidence type="ECO:0000313" key="14">
    <source>
        <dbReference type="EMBL" id="KAK6766450.1"/>
    </source>
</evidence>
<proteinExistence type="inferred from homology"/>
<sequence>MRLLFLLLPVLYQLGECQDLTAICGSLEAQASCGQCIKQHPDCAWCRDPHTTHQNRCQVRSAFKAETCNPTYVYSPATEVRIGPHNLPLGSPGSGKSVVQIEPQQVVLRMKPGDTLNVQYKYMHKKPAPGYDVKEFLVQTSEFKKLGLEMKFFVDCNGREVEGKQCPTLKEGQKVNFKIKVTLLECRDGADVAISVGVYGYTTVSALYITPLCGCECEKPTQQASSRFHEKNSPLCHQHGNLICGQCVCESTRGGDRCECPLASYGVKNAMELEDRCRESPVDSVNAIIHPALLDLMVDNAVEMVFVNVENAGMIKDKHEIPAFLLPTYPRVAPFYKSITLERREMRAIDFPSFFARTSQQPQNT</sequence>
<feature type="chain" id="PRO_5045909065" description="Integrin beta subunit VWA domain-containing protein" evidence="12">
    <location>
        <begin position="18"/>
        <end position="365"/>
    </location>
</feature>
<dbReference type="Pfam" id="PF18372">
    <property type="entry name" value="I-EGF_1"/>
    <property type="match status" value="1"/>
</dbReference>
<dbReference type="SUPFAM" id="SSF69179">
    <property type="entry name" value="Integrin domains"/>
    <property type="match status" value="1"/>
</dbReference>
<dbReference type="SUPFAM" id="SSF103575">
    <property type="entry name" value="Plexin repeat"/>
    <property type="match status" value="1"/>
</dbReference>
<evidence type="ECO:0000256" key="7">
    <source>
        <dbReference type="ARBA" id="ARBA00022989"/>
    </source>
</evidence>
<dbReference type="InterPro" id="IPR040622">
    <property type="entry name" value="EGF_integrin_1"/>
</dbReference>
<feature type="domain" description="Integrin beta subunit VWA" evidence="13">
    <location>
        <begin position="32"/>
        <end position="215"/>
    </location>
</feature>
<keyword evidence="3" id="KW-0245">EGF-like domain</keyword>
<evidence type="ECO:0000259" key="13">
    <source>
        <dbReference type="SMART" id="SM00187"/>
    </source>
</evidence>
<keyword evidence="8" id="KW-0401">Integrin</keyword>
<dbReference type="Proteomes" id="UP001303046">
    <property type="component" value="Unassembled WGS sequence"/>
</dbReference>
<evidence type="ECO:0000256" key="10">
    <source>
        <dbReference type="ARBA" id="ARBA00023157"/>
    </source>
</evidence>
<evidence type="ECO:0000313" key="15">
    <source>
        <dbReference type="Proteomes" id="UP001303046"/>
    </source>
</evidence>
<dbReference type="InterPro" id="IPR033760">
    <property type="entry name" value="Integrin_beta_N"/>
</dbReference>
<dbReference type="Gene3D" id="3.30.1680.10">
    <property type="entry name" value="ligand-binding face of the semaphorins, domain 2"/>
    <property type="match status" value="1"/>
</dbReference>
<keyword evidence="11" id="KW-0325">Glycoprotein</keyword>
<keyword evidence="6" id="KW-0677">Repeat</keyword>
<evidence type="ECO:0000256" key="4">
    <source>
        <dbReference type="ARBA" id="ARBA00022692"/>
    </source>
</evidence>
<dbReference type="InterPro" id="IPR015812">
    <property type="entry name" value="Integrin_bsu"/>
</dbReference>
<dbReference type="PANTHER" id="PTHR10082:SF60">
    <property type="entry name" value="INTEGRIN BETA-PS"/>
    <property type="match status" value="1"/>
</dbReference>
<dbReference type="Pfam" id="PF17205">
    <property type="entry name" value="PSI_integrin"/>
    <property type="match status" value="1"/>
</dbReference>
<comment type="subcellular location">
    <subcellularLocation>
        <location evidence="1">Membrane</location>
        <topology evidence="1">Single-pass type I membrane protein</topology>
    </subcellularLocation>
</comment>
<dbReference type="PRINTS" id="PR01186">
    <property type="entry name" value="INTEGRINB"/>
</dbReference>
<dbReference type="EMBL" id="JAVFWL010000006">
    <property type="protein sequence ID" value="KAK6766450.1"/>
    <property type="molecule type" value="Genomic_DNA"/>
</dbReference>
<dbReference type="InterPro" id="IPR002369">
    <property type="entry name" value="Integrin_bsu_VWA"/>
</dbReference>
<keyword evidence="15" id="KW-1185">Reference proteome</keyword>
<evidence type="ECO:0000256" key="11">
    <source>
        <dbReference type="ARBA" id="ARBA00023180"/>
    </source>
</evidence>
<accession>A0ABR1EV61</accession>
<feature type="signal peptide" evidence="12">
    <location>
        <begin position="1"/>
        <end position="17"/>
    </location>
</feature>
<evidence type="ECO:0000256" key="9">
    <source>
        <dbReference type="ARBA" id="ARBA00023136"/>
    </source>
</evidence>
<name>A0ABR1EV61_NECAM</name>
<keyword evidence="5 12" id="KW-0732">Signal</keyword>
<evidence type="ECO:0000256" key="5">
    <source>
        <dbReference type="ARBA" id="ARBA00022729"/>
    </source>
</evidence>
<keyword evidence="9" id="KW-0472">Membrane</keyword>
<reference evidence="14 15" key="1">
    <citation type="submission" date="2023-08" db="EMBL/GenBank/DDBJ databases">
        <title>A Necator americanus chromosomal reference genome.</title>
        <authorList>
            <person name="Ilik V."/>
            <person name="Petrzelkova K.J."/>
            <person name="Pardy F."/>
            <person name="Fuh T."/>
            <person name="Niatou-Singa F.S."/>
            <person name="Gouil Q."/>
            <person name="Baker L."/>
            <person name="Ritchie M.E."/>
            <person name="Jex A.R."/>
            <person name="Gazzola D."/>
            <person name="Li H."/>
            <person name="Toshio Fujiwara R."/>
            <person name="Zhan B."/>
            <person name="Aroian R.V."/>
            <person name="Pafco B."/>
            <person name="Schwarz E.M."/>
        </authorList>
    </citation>
    <scope>NUCLEOTIDE SEQUENCE [LARGE SCALE GENOMIC DNA]</scope>
    <source>
        <strain evidence="14 15">Aroian</strain>
        <tissue evidence="14">Whole animal</tissue>
    </source>
</reference>
<keyword evidence="4" id="KW-0812">Transmembrane</keyword>
<evidence type="ECO:0000256" key="1">
    <source>
        <dbReference type="ARBA" id="ARBA00004479"/>
    </source>
</evidence>
<evidence type="ECO:0000256" key="2">
    <source>
        <dbReference type="ARBA" id="ARBA00007449"/>
    </source>
</evidence>
<dbReference type="SMART" id="SM00187">
    <property type="entry name" value="INB"/>
    <property type="match status" value="1"/>
</dbReference>
<evidence type="ECO:0000256" key="8">
    <source>
        <dbReference type="ARBA" id="ARBA00023037"/>
    </source>
</evidence>
<evidence type="ECO:0000256" key="3">
    <source>
        <dbReference type="ARBA" id="ARBA00022536"/>
    </source>
</evidence>
<keyword evidence="10" id="KW-1015">Disulfide bond</keyword>
<dbReference type="InterPro" id="IPR032695">
    <property type="entry name" value="Integrin_dom_sf"/>
</dbReference>